<dbReference type="GO" id="GO:0061630">
    <property type="term" value="F:ubiquitin protein ligase activity"/>
    <property type="evidence" value="ECO:0007669"/>
    <property type="project" value="UniProtKB-EC"/>
</dbReference>
<comment type="cofactor">
    <cofactor evidence="2">
        <name>Zn(2+)</name>
        <dbReference type="ChEBI" id="CHEBI:29105"/>
    </cofactor>
</comment>
<dbReference type="Proteomes" id="UP000008694">
    <property type="component" value="Unassembled WGS sequence"/>
</dbReference>
<evidence type="ECO:0000256" key="6">
    <source>
        <dbReference type="ARBA" id="ARBA00022723"/>
    </source>
</evidence>
<dbReference type="AlphaFoldDB" id="D7MH58"/>
<gene>
    <name evidence="12" type="ORF">ARALYDRAFT_915473</name>
</gene>
<evidence type="ECO:0000259" key="11">
    <source>
        <dbReference type="PROSITE" id="PS51873"/>
    </source>
</evidence>
<evidence type="ECO:0000256" key="9">
    <source>
        <dbReference type="ARBA" id="ARBA00022786"/>
    </source>
</evidence>
<evidence type="ECO:0000256" key="7">
    <source>
        <dbReference type="ARBA" id="ARBA00022737"/>
    </source>
</evidence>
<protein>
    <recommendedName>
        <fullName evidence="4">RBR-type E3 ubiquitin transferase</fullName>
        <ecNumber evidence="4">2.3.2.31</ecNumber>
    </recommendedName>
</protein>
<keyword evidence="5" id="KW-0808">Transferase</keyword>
<name>D7MH58_ARALL</name>
<dbReference type="HOGENOM" id="CLU_931721_0_0_1"/>
<evidence type="ECO:0000256" key="2">
    <source>
        <dbReference type="ARBA" id="ARBA00001947"/>
    </source>
</evidence>
<sequence length="299" mass="34693">MIISSLSFRLFILRSPPPTSSSVSAVATSEDCSTFYCNDCVSKYIAAKLQDNILSIECLVSGCKSSVRLEPDKCRQILPREVFDQWDDALSEAVLMRSKRLYCPYKDCSALLFIDKSEVKMKDSECPHFHRMVCVECGTKWHPEITCEEFQKLAGNERGRDNILLATMAKKKNWKRCYSCKLYIEKSQGCLYMKCRWMLCCRCWVVLLSLLLVRICFEKKVRYGVRQEMALRDPTVPRFVLWNGKLLCCHLFCFVNGCINCLKRFLEGKESLDDRTRCNTFCLILGRCKKIKSYDYVSD</sequence>
<comment type="pathway">
    <text evidence="3">Protein modification; protein ubiquitination.</text>
</comment>
<dbReference type="InterPro" id="IPR044066">
    <property type="entry name" value="TRIAD_supradom"/>
</dbReference>
<keyword evidence="7" id="KW-0677">Repeat</keyword>
<evidence type="ECO:0000313" key="13">
    <source>
        <dbReference type="Proteomes" id="UP000008694"/>
    </source>
</evidence>
<evidence type="ECO:0000256" key="5">
    <source>
        <dbReference type="ARBA" id="ARBA00022679"/>
    </source>
</evidence>
<dbReference type="PANTHER" id="PTHR11685">
    <property type="entry name" value="RBR FAMILY RING FINGER AND IBR DOMAIN-CONTAINING"/>
    <property type="match status" value="1"/>
</dbReference>
<proteinExistence type="predicted"/>
<dbReference type="InterPro" id="IPR031127">
    <property type="entry name" value="E3_UB_ligase_RBR"/>
</dbReference>
<dbReference type="EMBL" id="GL348719">
    <property type="protein sequence ID" value="EFH46590.1"/>
    <property type="molecule type" value="Genomic_DNA"/>
</dbReference>
<reference evidence="13" key="1">
    <citation type="journal article" date="2011" name="Nat. Genet.">
        <title>The Arabidopsis lyrata genome sequence and the basis of rapid genome size change.</title>
        <authorList>
            <person name="Hu T.T."/>
            <person name="Pattyn P."/>
            <person name="Bakker E.G."/>
            <person name="Cao J."/>
            <person name="Cheng J.-F."/>
            <person name="Clark R.M."/>
            <person name="Fahlgren N."/>
            <person name="Fawcett J.A."/>
            <person name="Grimwood J."/>
            <person name="Gundlach H."/>
            <person name="Haberer G."/>
            <person name="Hollister J.D."/>
            <person name="Ossowski S."/>
            <person name="Ottilar R.P."/>
            <person name="Salamov A.A."/>
            <person name="Schneeberger K."/>
            <person name="Spannagl M."/>
            <person name="Wang X."/>
            <person name="Yang L."/>
            <person name="Nasrallah M.E."/>
            <person name="Bergelson J."/>
            <person name="Carrington J.C."/>
            <person name="Gaut B.S."/>
            <person name="Schmutz J."/>
            <person name="Mayer K.F.X."/>
            <person name="Van de Peer Y."/>
            <person name="Grigoriev I.V."/>
            <person name="Nordborg M."/>
            <person name="Weigel D."/>
            <person name="Guo Y.-L."/>
        </authorList>
    </citation>
    <scope>NUCLEOTIDE SEQUENCE [LARGE SCALE GENOMIC DNA]</scope>
    <source>
        <strain evidence="13">cv. MN47</strain>
    </source>
</reference>
<evidence type="ECO:0000256" key="3">
    <source>
        <dbReference type="ARBA" id="ARBA00004906"/>
    </source>
</evidence>
<evidence type="ECO:0000256" key="4">
    <source>
        <dbReference type="ARBA" id="ARBA00012251"/>
    </source>
</evidence>
<dbReference type="InterPro" id="IPR002867">
    <property type="entry name" value="IBR_dom"/>
</dbReference>
<dbReference type="GO" id="GO:0008270">
    <property type="term" value="F:zinc ion binding"/>
    <property type="evidence" value="ECO:0007669"/>
    <property type="project" value="UniProtKB-KW"/>
</dbReference>
<dbReference type="Gramene" id="scaffold_703215.1">
    <property type="protein sequence ID" value="scaffold_703215.1"/>
    <property type="gene ID" value="scaffold_703215.1"/>
</dbReference>
<evidence type="ECO:0000256" key="10">
    <source>
        <dbReference type="ARBA" id="ARBA00022833"/>
    </source>
</evidence>
<dbReference type="GO" id="GO:0016567">
    <property type="term" value="P:protein ubiquitination"/>
    <property type="evidence" value="ECO:0007669"/>
    <property type="project" value="UniProtKB-UniPathway"/>
</dbReference>
<evidence type="ECO:0000313" key="12">
    <source>
        <dbReference type="EMBL" id="EFH46590.1"/>
    </source>
</evidence>
<dbReference type="SMART" id="SM00647">
    <property type="entry name" value="IBR"/>
    <property type="match status" value="1"/>
</dbReference>
<keyword evidence="8" id="KW-0863">Zinc-finger</keyword>
<feature type="domain" description="RING-type" evidence="11">
    <location>
        <begin position="4"/>
        <end position="227"/>
    </location>
</feature>
<dbReference type="UniPathway" id="UPA00143"/>
<keyword evidence="6" id="KW-0479">Metal-binding</keyword>
<accession>D7MH58</accession>
<keyword evidence="13" id="KW-1185">Reference proteome</keyword>
<dbReference type="Pfam" id="PF01485">
    <property type="entry name" value="IBR"/>
    <property type="match status" value="1"/>
</dbReference>
<dbReference type="SUPFAM" id="SSF57850">
    <property type="entry name" value="RING/U-box"/>
    <property type="match status" value="2"/>
</dbReference>
<dbReference type="eggNOG" id="KOG1812">
    <property type="taxonomic scope" value="Eukaryota"/>
</dbReference>
<comment type="catalytic activity">
    <reaction evidence="1">
        <text>[E2 ubiquitin-conjugating enzyme]-S-ubiquitinyl-L-cysteine + [acceptor protein]-L-lysine = [E2 ubiquitin-conjugating enzyme]-L-cysteine + [acceptor protein]-N(6)-ubiquitinyl-L-lysine.</text>
        <dbReference type="EC" id="2.3.2.31"/>
    </reaction>
</comment>
<keyword evidence="10" id="KW-0862">Zinc</keyword>
<organism evidence="13">
    <name type="scientific">Arabidopsis lyrata subsp. lyrata</name>
    <name type="common">Lyre-leaved rock-cress</name>
    <dbReference type="NCBI Taxonomy" id="81972"/>
    <lineage>
        <taxon>Eukaryota</taxon>
        <taxon>Viridiplantae</taxon>
        <taxon>Streptophyta</taxon>
        <taxon>Embryophyta</taxon>
        <taxon>Tracheophyta</taxon>
        <taxon>Spermatophyta</taxon>
        <taxon>Magnoliopsida</taxon>
        <taxon>eudicotyledons</taxon>
        <taxon>Gunneridae</taxon>
        <taxon>Pentapetalae</taxon>
        <taxon>rosids</taxon>
        <taxon>malvids</taxon>
        <taxon>Brassicales</taxon>
        <taxon>Brassicaceae</taxon>
        <taxon>Camelineae</taxon>
        <taxon>Arabidopsis</taxon>
    </lineage>
</organism>
<keyword evidence="9" id="KW-0833">Ubl conjugation pathway</keyword>
<dbReference type="STRING" id="81972.D7MH58"/>
<dbReference type="EC" id="2.3.2.31" evidence="4"/>
<dbReference type="PROSITE" id="PS51873">
    <property type="entry name" value="TRIAD"/>
    <property type="match status" value="1"/>
</dbReference>
<evidence type="ECO:0000256" key="1">
    <source>
        <dbReference type="ARBA" id="ARBA00001798"/>
    </source>
</evidence>
<dbReference type="Gene3D" id="3.30.40.10">
    <property type="entry name" value="Zinc/RING finger domain, C3HC4 (zinc finger)"/>
    <property type="match status" value="1"/>
</dbReference>
<evidence type="ECO:0000256" key="8">
    <source>
        <dbReference type="ARBA" id="ARBA00022771"/>
    </source>
</evidence>
<dbReference type="Gene3D" id="1.20.120.1750">
    <property type="match status" value="1"/>
</dbReference>
<dbReference type="InterPro" id="IPR013083">
    <property type="entry name" value="Znf_RING/FYVE/PHD"/>
</dbReference>